<dbReference type="Proteomes" id="UP000027222">
    <property type="component" value="Unassembled WGS sequence"/>
</dbReference>
<feature type="compositionally biased region" description="Polar residues" evidence="1">
    <location>
        <begin position="470"/>
        <end position="488"/>
    </location>
</feature>
<evidence type="ECO:0000313" key="2">
    <source>
        <dbReference type="EMBL" id="KDR77906.1"/>
    </source>
</evidence>
<dbReference type="OrthoDB" id="3063186at2759"/>
<feature type="compositionally biased region" description="Low complexity" evidence="1">
    <location>
        <begin position="522"/>
        <end position="536"/>
    </location>
</feature>
<reference evidence="3" key="1">
    <citation type="journal article" date="2014" name="Proc. Natl. Acad. Sci. U.S.A.">
        <title>Extensive sampling of basidiomycete genomes demonstrates inadequacy of the white-rot/brown-rot paradigm for wood decay fungi.</title>
        <authorList>
            <person name="Riley R."/>
            <person name="Salamov A.A."/>
            <person name="Brown D.W."/>
            <person name="Nagy L.G."/>
            <person name="Floudas D."/>
            <person name="Held B.W."/>
            <person name="Levasseur A."/>
            <person name="Lombard V."/>
            <person name="Morin E."/>
            <person name="Otillar R."/>
            <person name="Lindquist E.A."/>
            <person name="Sun H."/>
            <person name="LaButti K.M."/>
            <person name="Schmutz J."/>
            <person name="Jabbour D."/>
            <person name="Luo H."/>
            <person name="Baker S.E."/>
            <person name="Pisabarro A.G."/>
            <person name="Walton J.D."/>
            <person name="Blanchette R.A."/>
            <person name="Henrissat B."/>
            <person name="Martin F."/>
            <person name="Cullen D."/>
            <person name="Hibbett D.S."/>
            <person name="Grigoriev I.V."/>
        </authorList>
    </citation>
    <scope>NUCLEOTIDE SEQUENCE [LARGE SCALE GENOMIC DNA]</scope>
    <source>
        <strain evidence="3">CBS 339.88</strain>
    </source>
</reference>
<organism evidence="2 3">
    <name type="scientific">Galerina marginata (strain CBS 339.88)</name>
    <dbReference type="NCBI Taxonomy" id="685588"/>
    <lineage>
        <taxon>Eukaryota</taxon>
        <taxon>Fungi</taxon>
        <taxon>Dikarya</taxon>
        <taxon>Basidiomycota</taxon>
        <taxon>Agaricomycotina</taxon>
        <taxon>Agaricomycetes</taxon>
        <taxon>Agaricomycetidae</taxon>
        <taxon>Agaricales</taxon>
        <taxon>Agaricineae</taxon>
        <taxon>Strophariaceae</taxon>
        <taxon>Galerina</taxon>
    </lineage>
</organism>
<accession>A0A067T458</accession>
<sequence length="578" mass="63318">MKWRRETTKSLLGEPVFQDLIRNSSLEVKDWQQAIRRFYINHYNNVFLPALRRAAPAQSHATSSISSPSASPILNSPAGQPTSKSLEDLYRRALVVFLGDLSPREMFASENEDAIRRQMEVIQAENPDSDLVGGGLRNKALKILWAKADQDLWKAKMEKLAGDIDANRDDFPALIFHAIQNLCARKRLGSTLMSFSWAFRDDKNDGIKGGTVITGYDAYKQSLIADNCKPIDHQAQLESWFNHADAILSRKPRTSVYKIPINEDGVPILPSVNVQEASASQVAILLDEYILSLWDFSWAGSENMPAIPWEDITHNPHHYFDTSIYKFPCALRPPQDLKSNPLEIFGVHQFLSSTATSTPFRFRSYLELLKVNSLDDDDDSDNEDSQLPPPSRAFTGLSLPLDSLDAVKSASAPDGQVSLDDVGVPVPIPGTQDLPDTSSNPSSVNLSTSTSNVNGPAAEPSSPVPPVHPTQSNSPISREPAVTNSASVEQPAGTKSAKKTKKGVQKRKAKAPAPVAGDGGDVSASRTSTRTSVRAANSKRKVPDTDSTTTEKPQPTKKTRVGDRWEYVIVVPGAVKEK</sequence>
<feature type="region of interest" description="Disordered" evidence="1">
    <location>
        <begin position="374"/>
        <end position="563"/>
    </location>
</feature>
<dbReference type="STRING" id="685588.A0A067T458"/>
<dbReference type="AlphaFoldDB" id="A0A067T458"/>
<evidence type="ECO:0000313" key="3">
    <source>
        <dbReference type="Proteomes" id="UP000027222"/>
    </source>
</evidence>
<feature type="compositionally biased region" description="Acidic residues" evidence="1">
    <location>
        <begin position="374"/>
        <end position="384"/>
    </location>
</feature>
<dbReference type="HOGENOM" id="CLU_028346_0_0_1"/>
<proteinExistence type="predicted"/>
<feature type="compositionally biased region" description="Basic residues" evidence="1">
    <location>
        <begin position="496"/>
        <end position="510"/>
    </location>
</feature>
<name>A0A067T458_GALM3</name>
<feature type="compositionally biased region" description="Low complexity" evidence="1">
    <location>
        <begin position="437"/>
        <end position="461"/>
    </location>
</feature>
<gene>
    <name evidence="2" type="ORF">GALMADRAFT_244867</name>
</gene>
<evidence type="ECO:0000256" key="1">
    <source>
        <dbReference type="SAM" id="MobiDB-lite"/>
    </source>
</evidence>
<dbReference type="EMBL" id="KL142375">
    <property type="protein sequence ID" value="KDR77906.1"/>
    <property type="molecule type" value="Genomic_DNA"/>
</dbReference>
<keyword evidence="3" id="KW-1185">Reference proteome</keyword>
<protein>
    <submittedName>
        <fullName evidence="2">Uncharacterized protein</fullName>
    </submittedName>
</protein>